<name>A0ABT1G4D3_9GAMM</name>
<dbReference type="NCBIfam" id="TIGR01947">
    <property type="entry name" value="rnfG"/>
    <property type="match status" value="1"/>
</dbReference>
<keyword evidence="10" id="KW-1185">Reference proteome</keyword>
<dbReference type="EC" id="7.-.-.-" evidence="6"/>
<comment type="subunit">
    <text evidence="6">The complex is composed of six subunits: RnfA, RnfB, RnfC, RnfD, RnfE and RnfG.</text>
</comment>
<keyword evidence="3 6" id="KW-0285">Flavoprotein</keyword>
<keyword evidence="6 7" id="KW-0472">Membrane</keyword>
<comment type="similarity">
    <text evidence="6">Belongs to the RnfG family.</text>
</comment>
<dbReference type="InterPro" id="IPR010209">
    <property type="entry name" value="Ion_transpt_RnfG/RsxG"/>
</dbReference>
<keyword evidence="4 6" id="KW-0288">FMN</keyword>
<keyword evidence="6 7" id="KW-0812">Transmembrane</keyword>
<dbReference type="HAMAP" id="MF_00479">
    <property type="entry name" value="RsxG_RnfG"/>
    <property type="match status" value="1"/>
</dbReference>
<dbReference type="PANTHER" id="PTHR36118:SF1">
    <property type="entry name" value="ION-TRANSLOCATING OXIDOREDUCTASE COMPLEX SUBUNIT G"/>
    <property type="match status" value="1"/>
</dbReference>
<accession>A0ABT1G4D3</accession>
<dbReference type="NCBIfam" id="NF002519">
    <property type="entry name" value="PRK01908.1"/>
    <property type="match status" value="1"/>
</dbReference>
<evidence type="ECO:0000256" key="3">
    <source>
        <dbReference type="ARBA" id="ARBA00022630"/>
    </source>
</evidence>
<comment type="subcellular location">
    <subcellularLocation>
        <location evidence="6">Cell inner membrane</location>
        <topology evidence="6">Single-pass membrane protein</topology>
    </subcellularLocation>
</comment>
<protein>
    <recommendedName>
        <fullName evidence="6">Ion-translocating oxidoreductase complex subunit G</fullName>
        <ecNumber evidence="6">7.-.-.-</ecNumber>
    </recommendedName>
    <alternativeName>
        <fullName evidence="6">Rnf electron transport complex subunit G</fullName>
    </alternativeName>
</protein>
<dbReference type="SMART" id="SM00900">
    <property type="entry name" value="FMN_bind"/>
    <property type="match status" value="1"/>
</dbReference>
<gene>
    <name evidence="6" type="primary">rnfG</name>
    <name evidence="9" type="ORF">J2T60_000117</name>
</gene>
<keyword evidence="6" id="KW-0997">Cell inner membrane</keyword>
<evidence type="ECO:0000256" key="4">
    <source>
        <dbReference type="ARBA" id="ARBA00022643"/>
    </source>
</evidence>
<evidence type="ECO:0000256" key="6">
    <source>
        <dbReference type="HAMAP-Rule" id="MF_00479"/>
    </source>
</evidence>
<keyword evidence="1 6" id="KW-0813">Transport</keyword>
<feature type="modified residue" description="FMN phosphoryl threonine" evidence="6">
    <location>
        <position position="183"/>
    </location>
</feature>
<keyword evidence="6" id="KW-1278">Translocase</keyword>
<dbReference type="PANTHER" id="PTHR36118">
    <property type="entry name" value="ION-TRANSLOCATING OXIDOREDUCTASE COMPLEX SUBUNIT G"/>
    <property type="match status" value="1"/>
</dbReference>
<dbReference type="RefSeq" id="WP_253443947.1">
    <property type="nucleotide sequence ID" value="NZ_JALJYF010000001.1"/>
</dbReference>
<keyword evidence="6" id="KW-1003">Cell membrane</keyword>
<evidence type="ECO:0000256" key="5">
    <source>
        <dbReference type="ARBA" id="ARBA00022982"/>
    </source>
</evidence>
<comment type="caution">
    <text evidence="9">The sequence shown here is derived from an EMBL/GenBank/DDBJ whole genome shotgun (WGS) entry which is preliminary data.</text>
</comment>
<dbReference type="EMBL" id="JALJYF010000001">
    <property type="protein sequence ID" value="MCP1726152.1"/>
    <property type="molecule type" value="Genomic_DNA"/>
</dbReference>
<keyword evidence="2 6" id="KW-0597">Phosphoprotein</keyword>
<feature type="transmembrane region" description="Helical" evidence="7">
    <location>
        <begin position="12"/>
        <end position="32"/>
    </location>
</feature>
<dbReference type="InterPro" id="IPR007329">
    <property type="entry name" value="FMN-bd"/>
</dbReference>
<comment type="cofactor">
    <cofactor evidence="6">
        <name>FMN</name>
        <dbReference type="ChEBI" id="CHEBI:58210"/>
    </cofactor>
</comment>
<dbReference type="Proteomes" id="UP001523550">
    <property type="component" value="Unassembled WGS sequence"/>
</dbReference>
<organism evidence="9 10">
    <name type="scientific">Natronospira proteinivora</name>
    <dbReference type="NCBI Taxonomy" id="1807133"/>
    <lineage>
        <taxon>Bacteria</taxon>
        <taxon>Pseudomonadati</taxon>
        <taxon>Pseudomonadota</taxon>
        <taxon>Gammaproteobacteria</taxon>
        <taxon>Natronospirales</taxon>
        <taxon>Natronospiraceae</taxon>
        <taxon>Natronospira</taxon>
    </lineage>
</organism>
<evidence type="ECO:0000313" key="10">
    <source>
        <dbReference type="Proteomes" id="UP001523550"/>
    </source>
</evidence>
<reference evidence="9 10" key="1">
    <citation type="submission" date="2022-03" db="EMBL/GenBank/DDBJ databases">
        <title>Genomic Encyclopedia of Type Strains, Phase III (KMG-III): the genomes of soil and plant-associated and newly described type strains.</title>
        <authorList>
            <person name="Whitman W."/>
        </authorList>
    </citation>
    <scope>NUCLEOTIDE SEQUENCE [LARGE SCALE GENOMIC DNA]</scope>
    <source>
        <strain evidence="9 10">BSker1</strain>
    </source>
</reference>
<sequence length="219" mass="24077">MKVTRSQVIRSMVISAGLLAIFAVVGGGLVALTEQLTRDRIAENERRARLASLQEILPADAYDNDLVEDTIELQDVTGLNLEPSVVIHRAFKEGEPVAAIFPLVAPDGYGGPIHLLMGVHMDGRIAGVRVTRHSETPGLGDPIEARRSDWIHDFQGRQLGDAADEKWQVQADGGEFDQFTGATITPRAVVRAVRRGLVYFETNKPLIFPEETFPQDPEQ</sequence>
<feature type="domain" description="FMN-binding" evidence="8">
    <location>
        <begin position="108"/>
        <end position="200"/>
    </location>
</feature>
<keyword evidence="6 7" id="KW-1133">Transmembrane helix</keyword>
<evidence type="ECO:0000259" key="8">
    <source>
        <dbReference type="SMART" id="SM00900"/>
    </source>
</evidence>
<proteinExistence type="inferred from homology"/>
<comment type="function">
    <text evidence="6">Part of a membrane-bound complex that couples electron transfer with translocation of ions across the membrane.</text>
</comment>
<keyword evidence="5 6" id="KW-0249">Electron transport</keyword>
<dbReference type="PIRSF" id="PIRSF006091">
    <property type="entry name" value="E_trnsport_RnfG"/>
    <property type="match status" value="1"/>
</dbReference>
<evidence type="ECO:0000256" key="1">
    <source>
        <dbReference type="ARBA" id="ARBA00022448"/>
    </source>
</evidence>
<evidence type="ECO:0000256" key="2">
    <source>
        <dbReference type="ARBA" id="ARBA00022553"/>
    </source>
</evidence>
<dbReference type="Pfam" id="PF04205">
    <property type="entry name" value="FMN_bind"/>
    <property type="match status" value="1"/>
</dbReference>
<evidence type="ECO:0000313" key="9">
    <source>
        <dbReference type="EMBL" id="MCP1726152.1"/>
    </source>
</evidence>
<evidence type="ECO:0000256" key="7">
    <source>
        <dbReference type="SAM" id="Phobius"/>
    </source>
</evidence>